<dbReference type="InterPro" id="IPR038340">
    <property type="entry name" value="MRP-L47_sf"/>
</dbReference>
<dbReference type="EMBL" id="MU005957">
    <property type="protein sequence ID" value="KAF2864420.1"/>
    <property type="molecule type" value="Genomic_DNA"/>
</dbReference>
<name>A0A6A7CAF6_9PEZI</name>
<sequence length="133" mass="15471">NLPTPAHPPKESSPTDPSHGLWSFFPPPRTLPLTPETLQQHGGAWSAALLRPKSWSDLHSLYWVCVRERNMLYTSEGERERLIKGEGYGKYEFEVRVSQVEKTMERIRGVLRERYYAWQEGRGEAMRDDEVDL</sequence>
<organism evidence="9 10">
    <name type="scientific">Piedraia hortae CBS 480.64</name>
    <dbReference type="NCBI Taxonomy" id="1314780"/>
    <lineage>
        <taxon>Eukaryota</taxon>
        <taxon>Fungi</taxon>
        <taxon>Dikarya</taxon>
        <taxon>Ascomycota</taxon>
        <taxon>Pezizomycotina</taxon>
        <taxon>Dothideomycetes</taxon>
        <taxon>Dothideomycetidae</taxon>
        <taxon>Capnodiales</taxon>
        <taxon>Piedraiaceae</taxon>
        <taxon>Piedraia</taxon>
    </lineage>
</organism>
<evidence type="ECO:0000256" key="5">
    <source>
        <dbReference type="ARBA" id="ARBA00023274"/>
    </source>
</evidence>
<evidence type="ECO:0000256" key="6">
    <source>
        <dbReference type="ARBA" id="ARBA00035289"/>
    </source>
</evidence>
<evidence type="ECO:0000256" key="8">
    <source>
        <dbReference type="SAM" id="MobiDB-lite"/>
    </source>
</evidence>
<comment type="subcellular location">
    <subcellularLocation>
        <location evidence="1">Mitochondrion</location>
    </subcellularLocation>
</comment>
<dbReference type="GO" id="GO:0005762">
    <property type="term" value="C:mitochondrial large ribosomal subunit"/>
    <property type="evidence" value="ECO:0007669"/>
    <property type="project" value="TreeGrafter"/>
</dbReference>
<dbReference type="OrthoDB" id="270763at2759"/>
<feature type="non-terminal residue" evidence="9">
    <location>
        <position position="133"/>
    </location>
</feature>
<proteinExistence type="inferred from homology"/>
<evidence type="ECO:0000256" key="2">
    <source>
        <dbReference type="ARBA" id="ARBA00009254"/>
    </source>
</evidence>
<keyword evidence="4" id="KW-0496">Mitochondrion</keyword>
<protein>
    <recommendedName>
        <fullName evidence="6">Large ribosomal subunit protein uL29m</fullName>
    </recommendedName>
    <alternativeName>
        <fullName evidence="7">54S ribosomal protein L4, mitochondrial</fullName>
    </alternativeName>
</protein>
<accession>A0A6A7CAF6</accession>
<dbReference type="Proteomes" id="UP000799421">
    <property type="component" value="Unassembled WGS sequence"/>
</dbReference>
<keyword evidence="5" id="KW-0687">Ribonucleoprotein</keyword>
<dbReference type="PANTHER" id="PTHR21183:SF18">
    <property type="entry name" value="LARGE RIBOSOMAL SUBUNIT PROTEIN UL29M"/>
    <property type="match status" value="1"/>
</dbReference>
<evidence type="ECO:0000313" key="9">
    <source>
        <dbReference type="EMBL" id="KAF2864420.1"/>
    </source>
</evidence>
<dbReference type="AlphaFoldDB" id="A0A6A7CAF6"/>
<dbReference type="PANTHER" id="PTHR21183">
    <property type="entry name" value="RIBOSOMAL PROTEIN L47, MITOCHONDRIAL-RELATED"/>
    <property type="match status" value="1"/>
</dbReference>
<feature type="non-terminal residue" evidence="9">
    <location>
        <position position="1"/>
    </location>
</feature>
<evidence type="ECO:0000256" key="1">
    <source>
        <dbReference type="ARBA" id="ARBA00004173"/>
    </source>
</evidence>
<feature type="region of interest" description="Disordered" evidence="8">
    <location>
        <begin position="1"/>
        <end position="21"/>
    </location>
</feature>
<keyword evidence="3" id="KW-0689">Ribosomal protein</keyword>
<evidence type="ECO:0000256" key="4">
    <source>
        <dbReference type="ARBA" id="ARBA00023128"/>
    </source>
</evidence>
<evidence type="ECO:0000256" key="3">
    <source>
        <dbReference type="ARBA" id="ARBA00022980"/>
    </source>
</evidence>
<evidence type="ECO:0000313" key="10">
    <source>
        <dbReference type="Proteomes" id="UP000799421"/>
    </source>
</evidence>
<dbReference type="GO" id="GO:0003735">
    <property type="term" value="F:structural constituent of ribosome"/>
    <property type="evidence" value="ECO:0007669"/>
    <property type="project" value="InterPro"/>
</dbReference>
<comment type="similarity">
    <text evidence="2">Belongs to the universal ribosomal protein uL29 family.</text>
</comment>
<reference evidence="9" key="1">
    <citation type="journal article" date="2020" name="Stud. Mycol.">
        <title>101 Dothideomycetes genomes: a test case for predicting lifestyles and emergence of pathogens.</title>
        <authorList>
            <person name="Haridas S."/>
            <person name="Albert R."/>
            <person name="Binder M."/>
            <person name="Bloem J."/>
            <person name="Labutti K."/>
            <person name="Salamov A."/>
            <person name="Andreopoulos B."/>
            <person name="Baker S."/>
            <person name="Barry K."/>
            <person name="Bills G."/>
            <person name="Bluhm B."/>
            <person name="Cannon C."/>
            <person name="Castanera R."/>
            <person name="Culley D."/>
            <person name="Daum C."/>
            <person name="Ezra D."/>
            <person name="Gonzalez J."/>
            <person name="Henrissat B."/>
            <person name="Kuo A."/>
            <person name="Liang C."/>
            <person name="Lipzen A."/>
            <person name="Lutzoni F."/>
            <person name="Magnuson J."/>
            <person name="Mondo S."/>
            <person name="Nolan M."/>
            <person name="Ohm R."/>
            <person name="Pangilinan J."/>
            <person name="Park H.-J."/>
            <person name="Ramirez L."/>
            <person name="Alfaro M."/>
            <person name="Sun H."/>
            <person name="Tritt A."/>
            <person name="Yoshinaga Y."/>
            <person name="Zwiers L.-H."/>
            <person name="Turgeon B."/>
            <person name="Goodwin S."/>
            <person name="Spatafora J."/>
            <person name="Crous P."/>
            <person name="Grigoriev I."/>
        </authorList>
    </citation>
    <scope>NUCLEOTIDE SEQUENCE</scope>
    <source>
        <strain evidence="9">CBS 480.64</strain>
    </source>
</reference>
<keyword evidence="10" id="KW-1185">Reference proteome</keyword>
<dbReference type="Pfam" id="PF06984">
    <property type="entry name" value="MRP-L47"/>
    <property type="match status" value="1"/>
</dbReference>
<evidence type="ECO:0000256" key="7">
    <source>
        <dbReference type="ARBA" id="ARBA00035399"/>
    </source>
</evidence>
<dbReference type="InterPro" id="IPR010729">
    <property type="entry name" value="Ribosomal_uL29_mit"/>
</dbReference>
<gene>
    <name evidence="9" type="ORF">K470DRAFT_204413</name>
</gene>
<dbReference type="GO" id="GO:0032543">
    <property type="term" value="P:mitochondrial translation"/>
    <property type="evidence" value="ECO:0007669"/>
    <property type="project" value="TreeGrafter"/>
</dbReference>
<dbReference type="Gene3D" id="6.10.330.20">
    <property type="match status" value="1"/>
</dbReference>